<organism evidence="2 3">
    <name type="scientific">Candidatus Rhodobacter oscarellae</name>
    <dbReference type="NCBI Taxonomy" id="1675527"/>
    <lineage>
        <taxon>Bacteria</taxon>
        <taxon>Pseudomonadati</taxon>
        <taxon>Pseudomonadota</taxon>
        <taxon>Alphaproteobacteria</taxon>
        <taxon>Rhodobacterales</taxon>
        <taxon>Rhodobacter group</taxon>
        <taxon>Rhodobacter</taxon>
    </lineage>
</organism>
<sequence>MEVKQQTQPKEIKATPPKAAPIPLADRRRMDQAQEAVKPQPELIRDWASI</sequence>
<comment type="caution">
    <text evidence="2">The sequence shown here is derived from an EMBL/GenBank/DDBJ whole genome shotgun (WGS) entry which is preliminary data.</text>
</comment>
<feature type="compositionally biased region" description="Low complexity" evidence="1">
    <location>
        <begin position="14"/>
        <end position="23"/>
    </location>
</feature>
<evidence type="ECO:0000313" key="2">
    <source>
        <dbReference type="EMBL" id="KMW57440.1"/>
    </source>
</evidence>
<evidence type="ECO:0000256" key="1">
    <source>
        <dbReference type="SAM" id="MobiDB-lite"/>
    </source>
</evidence>
<dbReference type="RefSeq" id="WP_160314476.1">
    <property type="nucleotide sequence ID" value="NZ_LFTY01000002.1"/>
</dbReference>
<dbReference type="Proteomes" id="UP000037178">
    <property type="component" value="Unassembled WGS sequence"/>
</dbReference>
<dbReference type="EMBL" id="LFTY01000002">
    <property type="protein sequence ID" value="KMW57440.1"/>
    <property type="molecule type" value="Genomic_DNA"/>
</dbReference>
<dbReference type="PATRIC" id="fig|1675527.3.peg.2526"/>
<keyword evidence="3" id="KW-1185">Reference proteome</keyword>
<accession>A0A0J9E3S7</accession>
<dbReference type="AlphaFoldDB" id="A0A0J9E3S7"/>
<name>A0A0J9E3S7_9RHOB</name>
<proteinExistence type="predicted"/>
<evidence type="ECO:0000313" key="3">
    <source>
        <dbReference type="Proteomes" id="UP000037178"/>
    </source>
</evidence>
<feature type="region of interest" description="Disordered" evidence="1">
    <location>
        <begin position="1"/>
        <end position="50"/>
    </location>
</feature>
<protein>
    <submittedName>
        <fullName evidence="2">Uncharacterized protein</fullName>
    </submittedName>
</protein>
<reference evidence="2 3" key="1">
    <citation type="submission" date="2015-06" db="EMBL/GenBank/DDBJ databases">
        <title>Draft genome sequence of an Alphaproteobacteria species associated to the Mediterranean sponge Oscarella lobularis.</title>
        <authorList>
            <person name="Jourda C."/>
            <person name="Santini S."/>
            <person name="Claverie J.-M."/>
        </authorList>
    </citation>
    <scope>NUCLEOTIDE SEQUENCE [LARGE SCALE GENOMIC DNA]</scope>
    <source>
        <strain evidence="2">IGS</strain>
    </source>
</reference>
<gene>
    <name evidence="2" type="ORF">AIOL_002404</name>
</gene>